<keyword evidence="3" id="KW-1185">Reference proteome</keyword>
<keyword evidence="1" id="KW-1133">Transmembrane helix</keyword>
<dbReference type="EMBL" id="JXKM01000004">
    <property type="protein sequence ID" value="OJG36161.1"/>
    <property type="molecule type" value="Genomic_DNA"/>
</dbReference>
<keyword evidence="1" id="KW-0472">Membrane</keyword>
<feature type="transmembrane region" description="Helical" evidence="1">
    <location>
        <begin position="158"/>
        <end position="178"/>
    </location>
</feature>
<dbReference type="Proteomes" id="UP000183700">
    <property type="component" value="Unassembled WGS sequence"/>
</dbReference>
<evidence type="ECO:0000313" key="3">
    <source>
        <dbReference type="Proteomes" id="UP000183700"/>
    </source>
</evidence>
<feature type="transmembrane region" description="Helical" evidence="1">
    <location>
        <begin position="184"/>
        <end position="201"/>
    </location>
</feature>
<evidence type="ECO:0000256" key="1">
    <source>
        <dbReference type="SAM" id="Phobius"/>
    </source>
</evidence>
<proteinExistence type="predicted"/>
<dbReference type="AlphaFoldDB" id="A0A1L8SVQ7"/>
<evidence type="ECO:0008006" key="4">
    <source>
        <dbReference type="Google" id="ProtNLM"/>
    </source>
</evidence>
<feature type="transmembrane region" description="Helical" evidence="1">
    <location>
        <begin position="125"/>
        <end position="146"/>
    </location>
</feature>
<feature type="transmembrane region" description="Helical" evidence="1">
    <location>
        <begin position="45"/>
        <end position="67"/>
    </location>
</feature>
<sequence>MGALLNNKKAAPIEFLWLGLYSFAGFSLELILMVLLNIFNVSPSIPLHAGLTAALWFIASYLILHYANKKFSFDPVNVHVHLDKRRLIMVGAIFILLILVTSILFQGFKPLVEFHGDLQKSVLALIMRIIYYLAESGLILLTICFGQAFFEGQFSLPSYLPSGGFFLALTWGLIHFLLQGFSGGLFAIFFSLLTGTLFVLVKKDFKKSYLLIALALIL</sequence>
<keyword evidence="1" id="KW-0812">Transmembrane</keyword>
<feature type="transmembrane region" description="Helical" evidence="1">
    <location>
        <begin position="15"/>
        <end position="39"/>
    </location>
</feature>
<evidence type="ECO:0000313" key="2">
    <source>
        <dbReference type="EMBL" id="OJG36161.1"/>
    </source>
</evidence>
<comment type="caution">
    <text evidence="2">The sequence shown here is derived from an EMBL/GenBank/DDBJ whole genome shotgun (WGS) entry which is preliminary data.</text>
</comment>
<protein>
    <recommendedName>
        <fullName evidence="4">CAAX amino terminal protease</fullName>
    </recommendedName>
</protein>
<organism evidence="2 3">
    <name type="scientific">Enterococcus devriesei</name>
    <dbReference type="NCBI Taxonomy" id="319970"/>
    <lineage>
        <taxon>Bacteria</taxon>
        <taxon>Bacillati</taxon>
        <taxon>Bacillota</taxon>
        <taxon>Bacilli</taxon>
        <taxon>Lactobacillales</taxon>
        <taxon>Enterococcaceae</taxon>
        <taxon>Enterococcus</taxon>
    </lineage>
</organism>
<gene>
    <name evidence="2" type="ORF">RV00_GL002305</name>
</gene>
<feature type="transmembrane region" description="Helical" evidence="1">
    <location>
        <begin position="87"/>
        <end position="105"/>
    </location>
</feature>
<accession>A0A1L8SVQ7</accession>
<reference evidence="2 3" key="1">
    <citation type="submission" date="2014-12" db="EMBL/GenBank/DDBJ databases">
        <title>Draft genome sequences of 29 type strains of Enterococci.</title>
        <authorList>
            <person name="Zhong Z."/>
            <person name="Sun Z."/>
            <person name="Liu W."/>
            <person name="Zhang W."/>
            <person name="Zhang H."/>
        </authorList>
    </citation>
    <scope>NUCLEOTIDE SEQUENCE [LARGE SCALE GENOMIC DNA]</scope>
    <source>
        <strain evidence="2 3">DSM 22802</strain>
    </source>
</reference>
<name>A0A1L8SVQ7_9ENTE</name>